<dbReference type="SUPFAM" id="SSF52058">
    <property type="entry name" value="L domain-like"/>
    <property type="match status" value="1"/>
</dbReference>
<dbReference type="PANTHER" id="PTHR47566:SF1">
    <property type="entry name" value="PROTEIN NUD1"/>
    <property type="match status" value="1"/>
</dbReference>
<evidence type="ECO:0000313" key="5">
    <source>
        <dbReference type="Proteomes" id="UP000315783"/>
    </source>
</evidence>
<evidence type="ECO:0000256" key="1">
    <source>
        <dbReference type="ARBA" id="ARBA00022614"/>
    </source>
</evidence>
<dbReference type="Proteomes" id="UP000315783">
    <property type="component" value="Unassembled WGS sequence"/>
</dbReference>
<dbReference type="PANTHER" id="PTHR47566">
    <property type="match status" value="1"/>
</dbReference>
<keyword evidence="5" id="KW-1185">Reference proteome</keyword>
<feature type="region of interest" description="Disordered" evidence="3">
    <location>
        <begin position="662"/>
        <end position="698"/>
    </location>
</feature>
<feature type="region of interest" description="Disordered" evidence="3">
    <location>
        <begin position="381"/>
        <end position="440"/>
    </location>
</feature>
<dbReference type="Gene3D" id="3.80.10.10">
    <property type="entry name" value="Ribonuclease Inhibitor"/>
    <property type="match status" value="2"/>
</dbReference>
<dbReference type="InterPro" id="IPR052574">
    <property type="entry name" value="CDIRP"/>
</dbReference>
<feature type="compositionally biased region" description="Polar residues" evidence="3">
    <location>
        <begin position="1006"/>
        <end position="1015"/>
    </location>
</feature>
<reference evidence="4 5" key="1">
    <citation type="journal article" date="2019" name="Appl. Microbiol. Biotechnol.">
        <title>Genome sequence of Isaria javanica and comparative genome analysis insights into family S53 peptidase evolution in fungal entomopathogens.</title>
        <authorList>
            <person name="Lin R."/>
            <person name="Zhang X."/>
            <person name="Xin B."/>
            <person name="Zou M."/>
            <person name="Gao Y."/>
            <person name="Qin F."/>
            <person name="Hu Q."/>
            <person name="Xie B."/>
            <person name="Cheng X."/>
        </authorList>
    </citation>
    <scope>NUCLEOTIDE SEQUENCE [LARGE SCALE GENOMIC DNA]</scope>
    <source>
        <strain evidence="4 5">IJ1G</strain>
    </source>
</reference>
<dbReference type="GO" id="GO:0061499">
    <property type="term" value="C:outer plaque of mitotic spindle pole body"/>
    <property type="evidence" value="ECO:0007669"/>
    <property type="project" value="TreeGrafter"/>
</dbReference>
<dbReference type="GO" id="GO:0031028">
    <property type="term" value="P:septation initiation signaling"/>
    <property type="evidence" value="ECO:0007669"/>
    <property type="project" value="TreeGrafter"/>
</dbReference>
<feature type="region of interest" description="Disordered" evidence="3">
    <location>
        <begin position="1"/>
        <end position="58"/>
    </location>
</feature>
<dbReference type="EMBL" id="SPUK01000010">
    <property type="protein sequence ID" value="TQV94319.1"/>
    <property type="molecule type" value="Genomic_DNA"/>
</dbReference>
<evidence type="ECO:0000313" key="4">
    <source>
        <dbReference type="EMBL" id="TQV94319.1"/>
    </source>
</evidence>
<comment type="caution">
    <text evidence="4">The sequence shown here is derived from an EMBL/GenBank/DDBJ whole genome shotgun (WGS) entry which is preliminary data.</text>
</comment>
<accession>A0A545VWU9</accession>
<feature type="region of interest" description="Disordered" evidence="3">
    <location>
        <begin position="192"/>
        <end position="228"/>
    </location>
</feature>
<evidence type="ECO:0000256" key="2">
    <source>
        <dbReference type="ARBA" id="ARBA00022737"/>
    </source>
</evidence>
<feature type="compositionally biased region" description="Basic and acidic residues" evidence="3">
    <location>
        <begin position="677"/>
        <end position="695"/>
    </location>
</feature>
<feature type="region of interest" description="Disordered" evidence="3">
    <location>
        <begin position="965"/>
        <end position="1019"/>
    </location>
</feature>
<feature type="compositionally biased region" description="Basic and acidic residues" evidence="3">
    <location>
        <begin position="1679"/>
        <end position="1702"/>
    </location>
</feature>
<dbReference type="GO" id="GO:1902412">
    <property type="term" value="P:regulation of mitotic cytokinesis"/>
    <property type="evidence" value="ECO:0007669"/>
    <property type="project" value="TreeGrafter"/>
</dbReference>
<dbReference type="SMART" id="SM00365">
    <property type="entry name" value="LRR_SD22"/>
    <property type="match status" value="4"/>
</dbReference>
<dbReference type="STRING" id="43265.A0A545VWU9"/>
<dbReference type="OrthoDB" id="7451790at2759"/>
<proteinExistence type="predicted"/>
<dbReference type="InterPro" id="IPR032675">
    <property type="entry name" value="LRR_dom_sf"/>
</dbReference>
<keyword evidence="1" id="KW-0433">Leucine-rich repeat</keyword>
<organism evidence="4 5">
    <name type="scientific">Cordyceps javanica</name>
    <dbReference type="NCBI Taxonomy" id="43265"/>
    <lineage>
        <taxon>Eukaryota</taxon>
        <taxon>Fungi</taxon>
        <taxon>Dikarya</taxon>
        <taxon>Ascomycota</taxon>
        <taxon>Pezizomycotina</taxon>
        <taxon>Sordariomycetes</taxon>
        <taxon>Hypocreomycetidae</taxon>
        <taxon>Hypocreales</taxon>
        <taxon>Cordycipitaceae</taxon>
        <taxon>Cordyceps</taxon>
    </lineage>
</organism>
<feature type="compositionally biased region" description="Polar residues" evidence="3">
    <location>
        <begin position="217"/>
        <end position="227"/>
    </location>
</feature>
<feature type="region of interest" description="Disordered" evidence="3">
    <location>
        <begin position="548"/>
        <end position="644"/>
    </location>
</feature>
<protein>
    <submittedName>
        <fullName evidence="4">Conserved leucine-rich repeat protein</fullName>
    </submittedName>
</protein>
<feature type="region of interest" description="Disordered" evidence="3">
    <location>
        <begin position="723"/>
        <end position="777"/>
    </location>
</feature>
<feature type="region of interest" description="Disordered" evidence="3">
    <location>
        <begin position="457"/>
        <end position="478"/>
    </location>
</feature>
<feature type="compositionally biased region" description="Basic and acidic residues" evidence="3">
    <location>
        <begin position="607"/>
        <end position="616"/>
    </location>
</feature>
<feature type="region of interest" description="Disordered" evidence="3">
    <location>
        <begin position="1677"/>
        <end position="1723"/>
    </location>
</feature>
<feature type="compositionally biased region" description="Low complexity" evidence="3">
    <location>
        <begin position="870"/>
        <end position="882"/>
    </location>
</feature>
<dbReference type="InterPro" id="IPR001611">
    <property type="entry name" value="Leu-rich_rpt"/>
</dbReference>
<name>A0A545VWU9_9HYPO</name>
<dbReference type="SMART" id="SM00369">
    <property type="entry name" value="LRR_TYP"/>
    <property type="match status" value="6"/>
</dbReference>
<sequence length="1723" mass="190410">MAHAWLDSLSEDWVSEPRSDASDVQLPPLKPHADATPSKIPRRTGANPVYSPVTGNSSHILNERSANEINIPHNNRPSRLSRELRLDAKESRSVSAATCGSVVHKTVDSQVAKEGTPEWKRRLINGDVQYGEQRDLFCSAGTGLQDMFRPPQADLTDMQCAQEMPDRTIPSSPPLYQYEPDEDIHRLLELAEEDDHDFPDQVTPSPSPRRGHRSAHFRSTSNGNDSFLPSLPMENVVDESPLQHLGGIARNRVLLNAPHPTQGSLRQISGQTDMNNEDFSPIVIGRQDEEDGQVKFGAVNIPINELQSKLEQVQRIQAGDGQHDSQCLSPTVDRASEIDALDRFARNAGQVNLRRGGRSGDGSFYSRALSPDLGVDTSEMLPEESLQASTPKEFPTIRTEMPSRGASQSVRSPQLPRAPFPSPDKRSLKPSGGSPLKLFGPYDTFTNQTLLRRISQYEDVDSGNSSGQGRDLTDPEESVIVDQSRRSVSYFGGGQLDDYEFTADMSEAHDIFDGTDKENVSPEAHIIPMGSRRHMSFDNTTNLLVARRRERSGASNEIVTELSRPSIIKDAPELRGAPGGEPEASDAKRTRNSPVKDPTPKRRRTLRRSDAAHGRQEQFSQVDAAHQQMQNIMGKKRKDARPGQFQMAEADVLAARKILKPCSPASSRKSSQEADEPLNKAKHIDTASMETDRKPSIKTQDFVDQAAQIMAMIRNQVKPTGLASLEESEEEHNTGADGEIESAGGSQPDSTYEPLSRPPSREGKQSPNYQERSNDPELEARLKKYKEMSDMGDLATSSMRSVVVAQEALRAAHLDGQFRQTTFGRAAAPLLAADNVVSDLANVRISGPFLHSPPTASPSRGYPSNSSVQSTNTMPTSSSTNSDTRRTIMPESVSHLIPDRVGSMYLDKSQNIWIKKKEATADARNNSIAATDDSEDDPFASIPDLTVDMTQELRTLRRVMEDRKDVGATGPQPSPHPPQAAFVPSSPIRDEEDVEELPNTKKGETQDTYSSQNGTARRRNMTIAFSSPIASIIQEAVAMGDDSFDEETTPRSINYDKSPDQSPPDSFSGQPALRQMDNKSRPPTMRYASQQGPDFVRRPISPINEQDEDSTVELLTNEANQLSFVGEQGLVNYGEPESRHASLSVIISRTPGNKSLALAGDESAIIGQNIGHMSLSPLSEFNVNQGDQSFGFEVSYVLGNRHLSTGDGSKKVMSLTLRELVERLSEVEPCEPYWQDLEELNLSEKRLSSLHMLEEFCGKVVTLDASQNALGHLEGVPSSVRQLKVSQNMLTELTSWNHLVNLQYVDISGNEVKSLSALRNLVHLRSVKADNNKLTSLDGLDSHEGLLSLRARDNLIEELDFEGKTFNRLTELDLAGNSIEVVRNVHLAPCLSKLKLSNNKLQTFAASKSCKTIRHLDIGRNKLTHLDVSGLPNLHTLLADGNQLSSVTGLQRTRRLDSLSLREQRGHQPLTLEFLSVGYEVRKLYLSGNYLESFEPKVDMLNLQLLELANCGLTGLPGNVGQLMPNLRSLNINFNAISNVKPLQYIPRLKKLMMAGNRLTDSTSVTQLLMDFPHLTRLDTRDNPMTLGFYAPLQALVKSNVEDTTPPFALPDADEERDELYVSRLDEPTKLRRRLHQVVLAASCSRLRMLDGLPMRRKQVLVMDSLLSALVEEGLVEVPEPKGEGEEANGECEKKSSKKKGEEEAEECEQAQSSRWNGEDSFA</sequence>
<feature type="region of interest" description="Disordered" evidence="3">
    <location>
        <begin position="1041"/>
        <end position="1098"/>
    </location>
</feature>
<dbReference type="PROSITE" id="PS51450">
    <property type="entry name" value="LRR"/>
    <property type="match status" value="2"/>
</dbReference>
<keyword evidence="2" id="KW-0677">Repeat</keyword>
<feature type="region of interest" description="Disordered" evidence="3">
    <location>
        <begin position="848"/>
        <end position="887"/>
    </location>
</feature>
<dbReference type="InterPro" id="IPR003591">
    <property type="entry name" value="Leu-rich_rpt_typical-subtyp"/>
</dbReference>
<feature type="compositionally biased region" description="Polar residues" evidence="3">
    <location>
        <begin position="617"/>
        <end position="631"/>
    </location>
</feature>
<gene>
    <name evidence="4" type="ORF">IF1G_07198</name>
</gene>
<dbReference type="GO" id="GO:0035591">
    <property type="term" value="F:signaling adaptor activity"/>
    <property type="evidence" value="ECO:0007669"/>
    <property type="project" value="TreeGrafter"/>
</dbReference>
<evidence type="ECO:0000256" key="3">
    <source>
        <dbReference type="SAM" id="MobiDB-lite"/>
    </source>
</evidence>